<organism evidence="3 5">
    <name type="scientific">Pectobacterium carotovorum subsp. carotovorum</name>
    <name type="common">Erwinia carotovora subsp. carotovora</name>
    <dbReference type="NCBI Taxonomy" id="555"/>
    <lineage>
        <taxon>Bacteria</taxon>
        <taxon>Pseudomonadati</taxon>
        <taxon>Pseudomonadota</taxon>
        <taxon>Gammaproteobacteria</taxon>
        <taxon>Enterobacterales</taxon>
        <taxon>Pectobacteriaceae</taxon>
        <taxon>Pectobacterium</taxon>
    </lineage>
</organism>
<name>A0AA40M8S6_PECCC</name>
<dbReference type="Proteomes" id="UP001058167">
    <property type="component" value="Unassembled WGS sequence"/>
</dbReference>
<reference evidence="3" key="2">
    <citation type="submission" date="2023-02" db="EMBL/GenBank/DDBJ databases">
        <title>Pectobacterium carotovorum subsp. carotovorum NBRC 12380.</title>
        <authorList>
            <person name="Ichikawa N."/>
            <person name="Sato H."/>
            <person name="Tonouchi N."/>
        </authorList>
    </citation>
    <scope>NUCLEOTIDE SEQUENCE</scope>
    <source>
        <strain evidence="3">NBRC 12380</strain>
    </source>
</reference>
<evidence type="ECO:0000313" key="2">
    <source>
        <dbReference type="EMBL" id="GKX49223.1"/>
    </source>
</evidence>
<protein>
    <submittedName>
        <fullName evidence="3">Uncharacterized protein</fullName>
    </submittedName>
</protein>
<keyword evidence="1" id="KW-1133">Transmembrane helix</keyword>
<keyword evidence="1" id="KW-0812">Transmembrane</keyword>
<feature type="transmembrane region" description="Helical" evidence="1">
    <location>
        <begin position="20"/>
        <end position="35"/>
    </location>
</feature>
<gene>
    <name evidence="3" type="ORF">Pcaca03_09250</name>
    <name evidence="2" type="ORF">SOASR016_39750</name>
</gene>
<comment type="caution">
    <text evidence="3">The sequence shown here is derived from an EMBL/GenBank/DDBJ whole genome shotgun (WGS) entry which is preliminary data.</text>
</comment>
<evidence type="ECO:0000313" key="5">
    <source>
        <dbReference type="Proteomes" id="UP001165145"/>
    </source>
</evidence>
<evidence type="ECO:0000256" key="1">
    <source>
        <dbReference type="SAM" id="Phobius"/>
    </source>
</evidence>
<proteinExistence type="predicted"/>
<dbReference type="EMBL" id="BSRL01000001">
    <property type="protein sequence ID" value="GLV68481.1"/>
    <property type="molecule type" value="Genomic_DNA"/>
</dbReference>
<evidence type="ECO:0000313" key="4">
    <source>
        <dbReference type="Proteomes" id="UP001058167"/>
    </source>
</evidence>
<reference evidence="2" key="1">
    <citation type="submission" date="2022-06" db="EMBL/GenBank/DDBJ databases">
        <title>Draft genome sequences of Pectobacterium carotovorum subsp. carotovorum str. NBRC12380.</title>
        <authorList>
            <person name="Wakabayashi Y."/>
            <person name="Kojima K."/>
        </authorList>
    </citation>
    <scope>NUCLEOTIDE SEQUENCE</scope>
    <source>
        <strain evidence="2">NBRC 12380</strain>
    </source>
</reference>
<dbReference type="AlphaFoldDB" id="A0AA40M8S6"/>
<keyword evidence="1" id="KW-0472">Membrane</keyword>
<keyword evidence="4" id="KW-1185">Reference proteome</keyword>
<dbReference type="Proteomes" id="UP001165145">
    <property type="component" value="Unassembled WGS sequence"/>
</dbReference>
<accession>A0AA40M8S6</accession>
<evidence type="ECO:0000313" key="3">
    <source>
        <dbReference type="EMBL" id="GLV68481.1"/>
    </source>
</evidence>
<sequence length="61" mass="6546">MSDAPCVNEALALARKGGEIILLSAAYLAVLRIAIRMMMQTEGGECELCVSFSIILAVFIK</sequence>
<dbReference type="EMBL" id="BRLF01000013">
    <property type="protein sequence ID" value="GKX49223.1"/>
    <property type="molecule type" value="Genomic_DNA"/>
</dbReference>